<name>A0A6J6NM05_9ZZZZ</name>
<reference evidence="1" key="1">
    <citation type="submission" date="2020-05" db="EMBL/GenBank/DDBJ databases">
        <authorList>
            <person name="Chiriac C."/>
            <person name="Salcher M."/>
            <person name="Ghai R."/>
            <person name="Kavagutti S V."/>
        </authorList>
    </citation>
    <scope>NUCLEOTIDE SEQUENCE</scope>
</reference>
<dbReference type="AlphaFoldDB" id="A0A6J6NM05"/>
<gene>
    <name evidence="1" type="ORF">UFOPK2362_00747</name>
</gene>
<protein>
    <submittedName>
        <fullName evidence="1">Unannotated protein</fullName>
    </submittedName>
</protein>
<sequence length="63" mass="6621">MVLIITNVRRALTCAGSLNKATPSEIASSPVKEEPPFANARSKINTAAKVNNPCDWPISTAPG</sequence>
<organism evidence="1">
    <name type="scientific">freshwater metagenome</name>
    <dbReference type="NCBI Taxonomy" id="449393"/>
    <lineage>
        <taxon>unclassified sequences</taxon>
        <taxon>metagenomes</taxon>
        <taxon>ecological metagenomes</taxon>
    </lineage>
</organism>
<evidence type="ECO:0000313" key="1">
    <source>
        <dbReference type="EMBL" id="CAB4687142.1"/>
    </source>
</evidence>
<proteinExistence type="predicted"/>
<accession>A0A6J6NM05</accession>
<dbReference type="EMBL" id="CAEZXI010000078">
    <property type="protein sequence ID" value="CAB4687142.1"/>
    <property type="molecule type" value="Genomic_DNA"/>
</dbReference>